<feature type="transmembrane region" description="Helical" evidence="1">
    <location>
        <begin position="29"/>
        <end position="50"/>
    </location>
</feature>
<evidence type="ECO:0000313" key="3">
    <source>
        <dbReference type="EMBL" id="WPU93503.1"/>
    </source>
</evidence>
<organism evidence="3 4">
    <name type="scientific">Mucilaginibacter sabulilitoris</name>
    <dbReference type="NCBI Taxonomy" id="1173583"/>
    <lineage>
        <taxon>Bacteria</taxon>
        <taxon>Pseudomonadati</taxon>
        <taxon>Bacteroidota</taxon>
        <taxon>Sphingobacteriia</taxon>
        <taxon>Sphingobacteriales</taxon>
        <taxon>Sphingobacteriaceae</taxon>
        <taxon>Mucilaginibacter</taxon>
    </lineage>
</organism>
<sequence>MEDFKVTSSIDFKTYFNICLRTYFKRRSLIIIFIPFVFTQLSLFTSGPSVTWNDEIWLIGIFGGIYILIPVLLYWGCKSQMQKTPYLKENLHYIIDEDKIMITGESFNSTTNWEYVNMLMEREKYFLLYNLNRSFYHLSKEWFESKEAAAAFKIMVKEKGIKFSYN</sequence>
<proteinExistence type="predicted"/>
<dbReference type="InterPro" id="IPR025588">
    <property type="entry name" value="YcxB-like_C"/>
</dbReference>
<gene>
    <name evidence="3" type="ORF">SNE25_29740</name>
</gene>
<keyword evidence="1" id="KW-1133">Transmembrane helix</keyword>
<dbReference type="Proteomes" id="UP001324380">
    <property type="component" value="Chromosome"/>
</dbReference>
<accession>A0ABZ0TMU5</accession>
<dbReference type="RefSeq" id="WP_321562638.1">
    <property type="nucleotide sequence ID" value="NZ_CP139558.1"/>
</dbReference>
<evidence type="ECO:0000313" key="4">
    <source>
        <dbReference type="Proteomes" id="UP001324380"/>
    </source>
</evidence>
<keyword evidence="4" id="KW-1185">Reference proteome</keyword>
<dbReference type="EMBL" id="CP139558">
    <property type="protein sequence ID" value="WPU93503.1"/>
    <property type="molecule type" value="Genomic_DNA"/>
</dbReference>
<feature type="domain" description="YcxB-like C-terminal" evidence="2">
    <location>
        <begin position="95"/>
        <end position="153"/>
    </location>
</feature>
<keyword evidence="1" id="KW-0472">Membrane</keyword>
<evidence type="ECO:0000259" key="2">
    <source>
        <dbReference type="Pfam" id="PF14317"/>
    </source>
</evidence>
<dbReference type="Pfam" id="PF14317">
    <property type="entry name" value="YcxB"/>
    <property type="match status" value="1"/>
</dbReference>
<protein>
    <submittedName>
        <fullName evidence="3">YcxB family protein</fullName>
    </submittedName>
</protein>
<name>A0ABZ0TMU5_9SPHI</name>
<reference evidence="3 4" key="1">
    <citation type="submission" date="2023-11" db="EMBL/GenBank/DDBJ databases">
        <title>Analysis of the Genomes of Mucilaginibacter gossypii cycad 4 and M. sabulilitoris SNA2: microbes with the potential for plant growth promotion.</title>
        <authorList>
            <person name="Hirsch A.M."/>
            <person name="Humm E."/>
            <person name="Rubbi M."/>
            <person name="Del Vecchio G."/>
            <person name="Ha S.M."/>
            <person name="Pellegrini M."/>
            <person name="Gunsalus R.P."/>
        </authorList>
    </citation>
    <scope>NUCLEOTIDE SEQUENCE [LARGE SCALE GENOMIC DNA]</scope>
    <source>
        <strain evidence="3 4">SNA2</strain>
    </source>
</reference>
<keyword evidence="1" id="KW-0812">Transmembrane</keyword>
<evidence type="ECO:0000256" key="1">
    <source>
        <dbReference type="SAM" id="Phobius"/>
    </source>
</evidence>
<feature type="transmembrane region" description="Helical" evidence="1">
    <location>
        <begin position="56"/>
        <end position="75"/>
    </location>
</feature>